<evidence type="ECO:0000313" key="5">
    <source>
        <dbReference type="Proteomes" id="UP000422837"/>
    </source>
</evidence>
<feature type="transmembrane region" description="Helical" evidence="1">
    <location>
        <begin position="154"/>
        <end position="177"/>
    </location>
</feature>
<evidence type="ECO:0000256" key="1">
    <source>
        <dbReference type="SAM" id="Phobius"/>
    </source>
</evidence>
<gene>
    <name evidence="3" type="ORF">DW084_12385</name>
    <name evidence="2" type="ORF">GFU50_01695</name>
</gene>
<name>A0A415ER62_ENTCA</name>
<dbReference type="AlphaFoldDB" id="A0A415ER62"/>
<dbReference type="EMBL" id="QRMZ01000016">
    <property type="protein sequence ID" value="RHK05728.1"/>
    <property type="molecule type" value="Genomic_DNA"/>
</dbReference>
<evidence type="ECO:0000313" key="2">
    <source>
        <dbReference type="EMBL" id="QGN28303.1"/>
    </source>
</evidence>
<evidence type="ECO:0000313" key="3">
    <source>
        <dbReference type="EMBL" id="RHK05728.1"/>
    </source>
</evidence>
<dbReference type="PANTHER" id="PTHR37305">
    <property type="entry name" value="INTEGRAL MEMBRANE PROTEIN-RELATED"/>
    <property type="match status" value="1"/>
</dbReference>
<dbReference type="EMBL" id="CP046123">
    <property type="protein sequence ID" value="QGN28303.1"/>
    <property type="molecule type" value="Genomic_DNA"/>
</dbReference>
<sequence length="259" mass="28473">MKGEIKMLNFIRADLYRLSKSKSFWITEGIILLLVILAVVSNGDVGVTLGDSTQTTGSLAEMTGFLAIQTSLSSMLLYYSLPLVMQVLGSEYTKGTMKNIITVGVSKPAYLFGKFLVYALVLVLQILAICLVSFVAGTIIGGTGFEDISQLENLVYYFAGFVLILLATSSFALLVLYLTKNTAVSVLATIFIPMGFAIARFSLPTWKFLEYLDFQGGLEMVTMTTFKTWEMVQPIFVGSLISLLLCLLAAHLVFKRQEL</sequence>
<evidence type="ECO:0000313" key="4">
    <source>
        <dbReference type="Proteomes" id="UP000286288"/>
    </source>
</evidence>
<keyword evidence="1" id="KW-1133">Transmembrane helix</keyword>
<organism evidence="3 4">
    <name type="scientific">Enterococcus casseliflavus</name>
    <name type="common">Enterococcus flavescens</name>
    <dbReference type="NCBI Taxonomy" id="37734"/>
    <lineage>
        <taxon>Bacteria</taxon>
        <taxon>Bacillati</taxon>
        <taxon>Bacillota</taxon>
        <taxon>Bacilli</taxon>
        <taxon>Lactobacillales</taxon>
        <taxon>Enterococcaceae</taxon>
        <taxon>Enterococcus</taxon>
    </lineage>
</organism>
<protein>
    <submittedName>
        <fullName evidence="2">ABC transporter permease subunit</fullName>
    </submittedName>
</protein>
<feature type="transmembrane region" description="Helical" evidence="1">
    <location>
        <begin position="184"/>
        <end position="203"/>
    </location>
</feature>
<feature type="transmembrane region" description="Helical" evidence="1">
    <location>
        <begin position="21"/>
        <end position="42"/>
    </location>
</feature>
<dbReference type="PANTHER" id="PTHR37305:SF1">
    <property type="entry name" value="MEMBRANE PROTEIN"/>
    <property type="match status" value="1"/>
</dbReference>
<feature type="transmembrane region" description="Helical" evidence="1">
    <location>
        <begin position="235"/>
        <end position="254"/>
    </location>
</feature>
<accession>A0A415ER62</accession>
<feature type="transmembrane region" description="Helical" evidence="1">
    <location>
        <begin position="115"/>
        <end position="142"/>
    </location>
</feature>
<feature type="transmembrane region" description="Helical" evidence="1">
    <location>
        <begin position="62"/>
        <end position="81"/>
    </location>
</feature>
<dbReference type="Proteomes" id="UP000286288">
    <property type="component" value="Unassembled WGS sequence"/>
</dbReference>
<dbReference type="Pfam" id="PF12730">
    <property type="entry name" value="ABC2_membrane_4"/>
    <property type="match status" value="1"/>
</dbReference>
<proteinExistence type="predicted"/>
<dbReference type="Proteomes" id="UP000422837">
    <property type="component" value="Chromosome"/>
</dbReference>
<reference evidence="2 5" key="2">
    <citation type="submission" date="2019-11" db="EMBL/GenBank/DDBJ databases">
        <title>Detection and genome characteristic of a blood enterococcus casselifavus isolate from Zhengzhou,china.</title>
        <authorList>
            <person name="Wen P."/>
        </authorList>
    </citation>
    <scope>NUCLEOTIDE SEQUENCE [LARGE SCALE GENOMIC DNA]</scope>
    <source>
        <strain evidence="2 5">EC291</strain>
    </source>
</reference>
<keyword evidence="1" id="KW-0812">Transmembrane</keyword>
<reference evidence="3 4" key="1">
    <citation type="submission" date="2018-08" db="EMBL/GenBank/DDBJ databases">
        <title>A genome reference for cultivated species of the human gut microbiota.</title>
        <authorList>
            <person name="Zou Y."/>
            <person name="Xue W."/>
            <person name="Luo G."/>
        </authorList>
    </citation>
    <scope>NUCLEOTIDE SEQUENCE [LARGE SCALE GENOMIC DNA]</scope>
    <source>
        <strain evidence="3 4">AF48-16</strain>
    </source>
</reference>
<keyword evidence="1" id="KW-0472">Membrane</keyword>